<name>A0AAW0NIJ4_9GOBI</name>
<proteinExistence type="predicted"/>
<organism evidence="1 2">
    <name type="scientific">Mugilogobius chulae</name>
    <name type="common">yellowstripe goby</name>
    <dbReference type="NCBI Taxonomy" id="88201"/>
    <lineage>
        <taxon>Eukaryota</taxon>
        <taxon>Metazoa</taxon>
        <taxon>Chordata</taxon>
        <taxon>Craniata</taxon>
        <taxon>Vertebrata</taxon>
        <taxon>Euteleostomi</taxon>
        <taxon>Actinopterygii</taxon>
        <taxon>Neopterygii</taxon>
        <taxon>Teleostei</taxon>
        <taxon>Neoteleostei</taxon>
        <taxon>Acanthomorphata</taxon>
        <taxon>Gobiaria</taxon>
        <taxon>Gobiiformes</taxon>
        <taxon>Gobioidei</taxon>
        <taxon>Gobiidae</taxon>
        <taxon>Gobionellinae</taxon>
        <taxon>Mugilogobius</taxon>
    </lineage>
</organism>
<dbReference type="EMBL" id="JBBPFD010000015">
    <property type="protein sequence ID" value="KAK7896368.1"/>
    <property type="molecule type" value="Genomic_DNA"/>
</dbReference>
<keyword evidence="2" id="KW-1185">Reference proteome</keyword>
<dbReference type="AlphaFoldDB" id="A0AAW0NIJ4"/>
<gene>
    <name evidence="1" type="ORF">WMY93_021693</name>
</gene>
<accession>A0AAW0NIJ4</accession>
<dbReference type="Proteomes" id="UP001460270">
    <property type="component" value="Unassembled WGS sequence"/>
</dbReference>
<dbReference type="Gene3D" id="3.90.1750.10">
    <property type="entry name" value="Hect, E3 ligase catalytic domains"/>
    <property type="match status" value="1"/>
</dbReference>
<comment type="caution">
    <text evidence="1">The sequence shown here is derived from an EMBL/GenBank/DDBJ whole genome shotgun (WGS) entry which is preliminary data.</text>
</comment>
<protein>
    <submittedName>
        <fullName evidence="1">Uncharacterized protein</fullName>
    </submittedName>
</protein>
<evidence type="ECO:0000313" key="2">
    <source>
        <dbReference type="Proteomes" id="UP001460270"/>
    </source>
</evidence>
<evidence type="ECO:0000313" key="1">
    <source>
        <dbReference type="EMBL" id="KAK7896368.1"/>
    </source>
</evidence>
<reference evidence="2" key="1">
    <citation type="submission" date="2024-04" db="EMBL/GenBank/DDBJ databases">
        <title>Salinicola lusitanus LLJ914,a marine bacterium isolated from the Okinawa Trough.</title>
        <authorList>
            <person name="Li J."/>
        </authorList>
    </citation>
    <scope>NUCLEOTIDE SEQUENCE [LARGE SCALE GENOMIC DNA]</scope>
</reference>
<sequence length="199" mass="22453">MSRLKIYVGCAMIRKDSQDFPDIEEDFIEGSDYDGEQTVEWDPDLSETFGDDSAVIVINYSEEATQVTVGSDLSRQSPVQAQVQEHSTSEENLLATQSIGFDFYPEDLPFNSGSLVFPSQSPRSSVNEEQKRELSVRRVVVVKDLVEAFMDNSIMHSTVKMTFVNEVAVDDAGVSRDVYTAFWEQFLEQCEGKQSEFLD</sequence>